<dbReference type="EMBL" id="JAGETX010000013">
    <property type="protein sequence ID" value="MBO3272485.1"/>
    <property type="molecule type" value="Genomic_DNA"/>
</dbReference>
<gene>
    <name evidence="2" type="ORF">J4D97_17660</name>
</gene>
<keyword evidence="1" id="KW-0472">Membrane</keyword>
<feature type="transmembrane region" description="Helical" evidence="1">
    <location>
        <begin position="411"/>
        <end position="430"/>
    </location>
</feature>
<feature type="transmembrane region" description="Helical" evidence="1">
    <location>
        <begin position="35"/>
        <end position="57"/>
    </location>
</feature>
<feature type="transmembrane region" description="Helical" evidence="1">
    <location>
        <begin position="379"/>
        <end position="399"/>
    </location>
</feature>
<dbReference type="RefSeq" id="WP_208308737.1">
    <property type="nucleotide sequence ID" value="NZ_JAGETX010000013.1"/>
</dbReference>
<name>A0ABS3TFR0_9BACT</name>
<evidence type="ECO:0000313" key="2">
    <source>
        <dbReference type="EMBL" id="MBO3272485.1"/>
    </source>
</evidence>
<evidence type="ECO:0000313" key="3">
    <source>
        <dbReference type="Proteomes" id="UP000670527"/>
    </source>
</evidence>
<dbReference type="Proteomes" id="UP000670527">
    <property type="component" value="Unassembled WGS sequence"/>
</dbReference>
<feature type="transmembrane region" description="Helical" evidence="1">
    <location>
        <begin position="209"/>
        <end position="232"/>
    </location>
</feature>
<keyword evidence="3" id="KW-1185">Reference proteome</keyword>
<sequence>MELKDLLLTPIYLAIFYGIAFSVRKKYTNALTKKYFIPALSLKFLGAIALGLIYQFYYGGGDTFNYYGHTKVVYEAFMNSPSAGLQLIFGSTEGYNPEVAQYVGRLYWYHADTEYFVVRIASFFSLFCFNTYTIIGLLFAALSFSGMWAMYLTFIHIYPLAYKKLAIAVFFLPSVFFWGSGLMKDSVCIGALGWTFYGFYHATILKRNVLFSTIIGLIGAYLLVSVKVYILLSFLPPALLWVFNENNRRIKSAAARMLLKPFFLLMGLGAGYLGATRLTAGDDKYDVDKIGERTKINSEYLTSQVANGSAYNIGSFDGSLGSMVKVAPQAIIVSLFRPFLFEARNPVMLLSAMEAALFLYLTISLFYKTGVLKSFRLIASQPILTFCFIFSVVLAIGVGTNSGNFGTLVRYKIPLMPFYLAALYIMQFMASTKRRVRFNTPQLNNSRKLRQLAVTE</sequence>
<evidence type="ECO:0000256" key="1">
    <source>
        <dbReference type="SAM" id="Phobius"/>
    </source>
</evidence>
<organism evidence="2 3">
    <name type="scientific">Hymenobacter defluvii</name>
    <dbReference type="NCBI Taxonomy" id="2054411"/>
    <lineage>
        <taxon>Bacteria</taxon>
        <taxon>Pseudomonadati</taxon>
        <taxon>Bacteroidota</taxon>
        <taxon>Cytophagia</taxon>
        <taxon>Cytophagales</taxon>
        <taxon>Hymenobacteraceae</taxon>
        <taxon>Hymenobacter</taxon>
    </lineage>
</organism>
<feature type="transmembrane region" description="Helical" evidence="1">
    <location>
        <begin position="6"/>
        <end position="23"/>
    </location>
</feature>
<protein>
    <recommendedName>
        <fullName evidence="4">Glycosyltransferase RgtA/B/C/D-like domain-containing protein</fullName>
    </recommendedName>
</protein>
<feature type="transmembrane region" description="Helical" evidence="1">
    <location>
        <begin position="165"/>
        <end position="197"/>
    </location>
</feature>
<comment type="caution">
    <text evidence="2">The sequence shown here is derived from an EMBL/GenBank/DDBJ whole genome shotgun (WGS) entry which is preliminary data.</text>
</comment>
<keyword evidence="1" id="KW-0812">Transmembrane</keyword>
<evidence type="ECO:0008006" key="4">
    <source>
        <dbReference type="Google" id="ProtNLM"/>
    </source>
</evidence>
<keyword evidence="1" id="KW-1133">Transmembrane helix</keyword>
<feature type="transmembrane region" description="Helical" evidence="1">
    <location>
        <begin position="347"/>
        <end position="367"/>
    </location>
</feature>
<proteinExistence type="predicted"/>
<feature type="transmembrane region" description="Helical" evidence="1">
    <location>
        <begin position="116"/>
        <end position="144"/>
    </location>
</feature>
<feature type="transmembrane region" description="Helical" evidence="1">
    <location>
        <begin position="253"/>
        <end position="275"/>
    </location>
</feature>
<accession>A0ABS3TFR0</accession>
<reference evidence="2 3" key="1">
    <citation type="submission" date="2021-03" db="EMBL/GenBank/DDBJ databases">
        <authorList>
            <person name="Kim M.K."/>
        </authorList>
    </citation>
    <scope>NUCLEOTIDE SEQUENCE [LARGE SCALE GENOMIC DNA]</scope>
    <source>
        <strain evidence="2 3">BT507</strain>
    </source>
</reference>